<keyword evidence="11" id="KW-0282">Flagellum</keyword>
<evidence type="ECO:0000256" key="2">
    <source>
        <dbReference type="ARBA" id="ARBA00017823"/>
    </source>
</evidence>
<dbReference type="Proteomes" id="UP001208935">
    <property type="component" value="Unassembled WGS sequence"/>
</dbReference>
<feature type="compositionally biased region" description="Low complexity" evidence="9">
    <location>
        <begin position="25"/>
        <end position="35"/>
    </location>
</feature>
<keyword evidence="4" id="KW-1005">Bacterial flagellum biogenesis</keyword>
<evidence type="ECO:0000259" key="10">
    <source>
        <dbReference type="Pfam" id="PF04316"/>
    </source>
</evidence>
<keyword evidence="3" id="KW-0678">Repressor</keyword>
<dbReference type="SUPFAM" id="SSF101498">
    <property type="entry name" value="Anti-sigma factor FlgM"/>
    <property type="match status" value="1"/>
</dbReference>
<feature type="region of interest" description="Disordered" evidence="9">
    <location>
        <begin position="1"/>
        <end position="35"/>
    </location>
</feature>
<evidence type="ECO:0000313" key="11">
    <source>
        <dbReference type="EMBL" id="MCW5323042.1"/>
    </source>
</evidence>
<feature type="domain" description="Anti-sigma-28 factor FlgM C-terminal" evidence="10">
    <location>
        <begin position="44"/>
        <end position="92"/>
    </location>
</feature>
<organism evidence="11 12">
    <name type="scientific">Verminephrobacter aporrectodeae subsp. tuberculatae</name>
    <dbReference type="NCBI Taxonomy" id="1110392"/>
    <lineage>
        <taxon>Bacteria</taxon>
        <taxon>Pseudomonadati</taxon>
        <taxon>Pseudomonadota</taxon>
        <taxon>Betaproteobacteria</taxon>
        <taxon>Burkholderiales</taxon>
        <taxon>Comamonadaceae</taxon>
        <taxon>Verminephrobacter</taxon>
    </lineage>
</organism>
<protein>
    <recommendedName>
        <fullName evidence="2">Negative regulator of flagellin synthesis</fullName>
    </recommendedName>
    <alternativeName>
        <fullName evidence="8">Anti-sigma-28 factor</fullName>
    </alternativeName>
</protein>
<keyword evidence="11" id="KW-0969">Cilium</keyword>
<evidence type="ECO:0000256" key="4">
    <source>
        <dbReference type="ARBA" id="ARBA00022795"/>
    </source>
</evidence>
<reference evidence="12" key="1">
    <citation type="submission" date="2023-07" db="EMBL/GenBank/DDBJ databases">
        <title>Verminephrobacter genomes.</title>
        <authorList>
            <person name="Lund M.B."/>
        </authorList>
    </citation>
    <scope>NUCLEOTIDE SEQUENCE [LARGE SCALE GENOMIC DNA]</scope>
    <source>
        <strain evidence="12">AtM5-05</strain>
    </source>
</reference>
<keyword evidence="5" id="KW-0805">Transcription regulation</keyword>
<dbReference type="Pfam" id="PF04316">
    <property type="entry name" value="FlgM"/>
    <property type="match status" value="1"/>
</dbReference>
<evidence type="ECO:0000256" key="1">
    <source>
        <dbReference type="ARBA" id="ARBA00005322"/>
    </source>
</evidence>
<evidence type="ECO:0000256" key="3">
    <source>
        <dbReference type="ARBA" id="ARBA00022491"/>
    </source>
</evidence>
<dbReference type="GeneID" id="77322832"/>
<evidence type="ECO:0000256" key="7">
    <source>
        <dbReference type="ARBA" id="ARBA00024739"/>
    </source>
</evidence>
<proteinExistence type="inferred from homology"/>
<dbReference type="InterPro" id="IPR035890">
    <property type="entry name" value="Anti-sigma-28_factor_FlgM_sf"/>
</dbReference>
<comment type="function">
    <text evidence="7">Responsible for the coupling of flagellin expression to flagellar assembly by preventing expression of the flagellin genes when a component of the middle class of proteins is defective. It negatively regulates flagellar genes by inhibiting the activity of FliA by directly binding to FliA.</text>
</comment>
<evidence type="ECO:0000256" key="8">
    <source>
        <dbReference type="ARBA" id="ARBA00030117"/>
    </source>
</evidence>
<evidence type="ECO:0000313" key="12">
    <source>
        <dbReference type="Proteomes" id="UP001208935"/>
    </source>
</evidence>
<dbReference type="EMBL" id="QZCW01000003">
    <property type="protein sequence ID" value="MCW5323042.1"/>
    <property type="molecule type" value="Genomic_DNA"/>
</dbReference>
<keyword evidence="6" id="KW-0804">Transcription</keyword>
<keyword evidence="11" id="KW-0966">Cell projection</keyword>
<dbReference type="RefSeq" id="WP_265258899.1">
    <property type="nucleotide sequence ID" value="NZ_QZCV01000003.1"/>
</dbReference>
<sequence>MKIGQKTEIPGALAQTGSAKRAQSPPGAAVGAGTPAASLAGVPVTVSGAAHALDPTARSNADYDAGKVQSVRSALEKGNFRVSAQVVATRMISDAQEILARTRV</sequence>
<comment type="caution">
    <text evidence="11">The sequence shown here is derived from an EMBL/GenBank/DDBJ whole genome shotgun (WGS) entry which is preliminary data.</text>
</comment>
<evidence type="ECO:0000256" key="9">
    <source>
        <dbReference type="SAM" id="MobiDB-lite"/>
    </source>
</evidence>
<dbReference type="InterPro" id="IPR031316">
    <property type="entry name" value="FlgM_C"/>
</dbReference>
<keyword evidence="12" id="KW-1185">Reference proteome</keyword>
<evidence type="ECO:0000256" key="5">
    <source>
        <dbReference type="ARBA" id="ARBA00023015"/>
    </source>
</evidence>
<name>A0ABT3KXH6_9BURK</name>
<dbReference type="NCBIfam" id="TIGR03824">
    <property type="entry name" value="FlgM_jcvi"/>
    <property type="match status" value="1"/>
</dbReference>
<accession>A0ABT3KXH6</accession>
<dbReference type="InterPro" id="IPR007412">
    <property type="entry name" value="FlgM"/>
</dbReference>
<evidence type="ECO:0000256" key="6">
    <source>
        <dbReference type="ARBA" id="ARBA00023163"/>
    </source>
</evidence>
<gene>
    <name evidence="11" type="primary">flgM</name>
    <name evidence="11" type="ORF">D5039_18410</name>
</gene>
<comment type="similarity">
    <text evidence="1">Belongs to the FlgM family.</text>
</comment>